<dbReference type="GO" id="GO:0003723">
    <property type="term" value="F:RNA binding"/>
    <property type="evidence" value="ECO:0007669"/>
    <property type="project" value="UniProtKB-UniRule"/>
</dbReference>
<name>A0A2S2PJY5_SCHGA</name>
<keyword evidence="6" id="KW-0539">Nucleus</keyword>
<dbReference type="Gene3D" id="3.30.70.330">
    <property type="match status" value="3"/>
</dbReference>
<dbReference type="InterPro" id="IPR012677">
    <property type="entry name" value="Nucleotide-bd_a/b_plait_sf"/>
</dbReference>
<dbReference type="InterPro" id="IPR000504">
    <property type="entry name" value="RRM_dom"/>
</dbReference>
<accession>A0A2S2PJY5</accession>
<evidence type="ECO:0000256" key="9">
    <source>
        <dbReference type="ARBA" id="ARBA00064859"/>
    </source>
</evidence>
<evidence type="ECO:0000256" key="8">
    <source>
        <dbReference type="ARBA" id="ARBA00053913"/>
    </source>
</evidence>
<evidence type="ECO:0000256" key="3">
    <source>
        <dbReference type="ARBA" id="ARBA00022737"/>
    </source>
</evidence>
<protein>
    <recommendedName>
        <fullName evidence="7">U2 snRNP auxiliary factor large subunit</fullName>
    </recommendedName>
</protein>
<comment type="function">
    <text evidence="8">Necessary for the splicing of pre-mRNA. Binds to the polypyrimidine tract of introns early during spliceosome assembly.</text>
</comment>
<comment type="subcellular location">
    <subcellularLocation>
        <location evidence="1">Nucleus</location>
    </subcellularLocation>
</comment>
<dbReference type="CDD" id="cd12232">
    <property type="entry name" value="RRM3_U2AF65"/>
    <property type="match status" value="1"/>
</dbReference>
<evidence type="ECO:0000256" key="7">
    <source>
        <dbReference type="ARBA" id="ARBA00030821"/>
    </source>
</evidence>
<comment type="subunit">
    <text evidence="9">Forms a heterodimer with the U2AF small subunit.</text>
</comment>
<dbReference type="SUPFAM" id="SSF54928">
    <property type="entry name" value="RNA-binding domain, RBD"/>
    <property type="match status" value="3"/>
</dbReference>
<dbReference type="AlphaFoldDB" id="A0A2S2PJY5"/>
<evidence type="ECO:0000259" key="11">
    <source>
        <dbReference type="PROSITE" id="PS50102"/>
    </source>
</evidence>
<keyword evidence="3" id="KW-0677">Repeat</keyword>
<organism evidence="12">
    <name type="scientific">Schizaphis graminum</name>
    <name type="common">Green bug aphid</name>
    <dbReference type="NCBI Taxonomy" id="13262"/>
    <lineage>
        <taxon>Eukaryota</taxon>
        <taxon>Metazoa</taxon>
        <taxon>Ecdysozoa</taxon>
        <taxon>Arthropoda</taxon>
        <taxon>Hexapoda</taxon>
        <taxon>Insecta</taxon>
        <taxon>Pterygota</taxon>
        <taxon>Neoptera</taxon>
        <taxon>Paraneoptera</taxon>
        <taxon>Hemiptera</taxon>
        <taxon>Sternorrhyncha</taxon>
        <taxon>Aphidomorpha</taxon>
        <taxon>Aphidoidea</taxon>
        <taxon>Aphididae</taxon>
        <taxon>Aphidini</taxon>
        <taxon>Schizaphis</taxon>
    </lineage>
</organism>
<dbReference type="SMART" id="SM00360">
    <property type="entry name" value="RRM"/>
    <property type="match status" value="2"/>
</dbReference>
<dbReference type="GO" id="GO:0000398">
    <property type="term" value="P:mRNA splicing, via spliceosome"/>
    <property type="evidence" value="ECO:0007669"/>
    <property type="project" value="UniProtKB-ARBA"/>
</dbReference>
<dbReference type="FunFam" id="3.30.70.330:FF:000097">
    <property type="entry name" value="U2 snRNP auxiliary factor large subunit"/>
    <property type="match status" value="1"/>
</dbReference>
<keyword evidence="4 10" id="KW-0694">RNA-binding</keyword>
<dbReference type="EMBL" id="GGMR01017088">
    <property type="protein sequence ID" value="MBY29707.1"/>
    <property type="molecule type" value="Transcribed_RNA"/>
</dbReference>
<evidence type="ECO:0000313" key="12">
    <source>
        <dbReference type="EMBL" id="MBY29707.1"/>
    </source>
</evidence>
<evidence type="ECO:0000256" key="6">
    <source>
        <dbReference type="ARBA" id="ARBA00023242"/>
    </source>
</evidence>
<feature type="domain" description="RRM" evidence="11">
    <location>
        <begin position="210"/>
        <end position="300"/>
    </location>
</feature>
<keyword evidence="5" id="KW-0508">mRNA splicing</keyword>
<reference evidence="12" key="1">
    <citation type="submission" date="2018-04" db="EMBL/GenBank/DDBJ databases">
        <title>Transcriptome of Schizaphis graminum biotype I.</title>
        <authorList>
            <person name="Scully E.D."/>
            <person name="Geib S.M."/>
            <person name="Palmer N.A."/>
            <person name="Koch K."/>
            <person name="Bradshaw J."/>
            <person name="Heng-Moss T."/>
            <person name="Sarath G."/>
        </authorList>
    </citation>
    <scope>NUCLEOTIDE SEQUENCE</scope>
</reference>
<dbReference type="PANTHER" id="PTHR23139">
    <property type="entry name" value="RNA-BINDING PROTEIN"/>
    <property type="match status" value="1"/>
</dbReference>
<evidence type="ECO:0000256" key="5">
    <source>
        <dbReference type="ARBA" id="ARBA00023187"/>
    </source>
</evidence>
<dbReference type="InterPro" id="IPR035979">
    <property type="entry name" value="RBD_domain_sf"/>
</dbReference>
<feature type="domain" description="RRM" evidence="11">
    <location>
        <begin position="102"/>
        <end position="180"/>
    </location>
</feature>
<sequence length="308" mass="34594">MIKYFNQQLYLSGIAESDSNPVLACKICAGSNYAFLEFRSTSVTTKSMCLDGIQFKGNYLKIKRPHEYHTTIGVTKSNHMTLDMMKYNSSSFDFKTVQDSGNKLFIGGLPRYLNEDQVTELLTSFGQLKTFNLVRDSVNCFNGDYAFCEYVDAAITDQVIAHLNGLLLEGKNIVVHKAYNGAKEAKVEQLFAPNQVSGLAVIETVGPPTEVLCLLNIVTPDELKNDNEYEEILVDIREECIKFGSVRSLKIPRPIEGIDVPGCGKVFIEFNSFGDCEKTLQALSGRTFNNRTVLTSYMESEKYHRNEF</sequence>
<dbReference type="GO" id="GO:0005634">
    <property type="term" value="C:nucleus"/>
    <property type="evidence" value="ECO:0007669"/>
    <property type="project" value="UniProtKB-SubCell"/>
</dbReference>
<dbReference type="PROSITE" id="PS50102">
    <property type="entry name" value="RRM"/>
    <property type="match status" value="2"/>
</dbReference>
<gene>
    <name evidence="12" type="primary">U2af50_3</name>
    <name evidence="12" type="ORF">g.112207</name>
</gene>
<evidence type="ECO:0000256" key="2">
    <source>
        <dbReference type="ARBA" id="ARBA00022664"/>
    </source>
</evidence>
<evidence type="ECO:0000256" key="1">
    <source>
        <dbReference type="ARBA" id="ARBA00004123"/>
    </source>
</evidence>
<dbReference type="Pfam" id="PF00076">
    <property type="entry name" value="RRM_1"/>
    <property type="match status" value="1"/>
</dbReference>
<keyword evidence="2" id="KW-0507">mRNA processing</keyword>
<dbReference type="FunFam" id="3.30.70.330:FF:000074">
    <property type="entry name" value="U2 snRNP auxiliary factor large subunit"/>
    <property type="match status" value="1"/>
</dbReference>
<proteinExistence type="predicted"/>
<evidence type="ECO:0000256" key="4">
    <source>
        <dbReference type="ARBA" id="ARBA00022884"/>
    </source>
</evidence>
<evidence type="ECO:0000256" key="10">
    <source>
        <dbReference type="PROSITE-ProRule" id="PRU00176"/>
    </source>
</evidence>
<dbReference type="CDD" id="cd12231">
    <property type="entry name" value="RRM2_U2AF65"/>
    <property type="match status" value="1"/>
</dbReference>